<feature type="region of interest" description="Disordered" evidence="3">
    <location>
        <begin position="1"/>
        <end position="55"/>
    </location>
</feature>
<dbReference type="RefSeq" id="XP_051447140.1">
    <property type="nucleotide sequence ID" value="XM_051587049.1"/>
</dbReference>
<evidence type="ECO:0000256" key="2">
    <source>
        <dbReference type="ARBA" id="ARBA00023242"/>
    </source>
</evidence>
<dbReference type="PROSITE" id="PS50048">
    <property type="entry name" value="ZN2_CY6_FUNGAL_2"/>
    <property type="match status" value="1"/>
</dbReference>
<feature type="compositionally biased region" description="Polar residues" evidence="3">
    <location>
        <begin position="130"/>
        <end position="141"/>
    </location>
</feature>
<dbReference type="Gene3D" id="4.10.240.10">
    <property type="entry name" value="Zn(2)-C6 fungal-type DNA-binding domain"/>
    <property type="match status" value="1"/>
</dbReference>
<dbReference type="GO" id="GO:0008270">
    <property type="term" value="F:zinc ion binding"/>
    <property type="evidence" value="ECO:0007669"/>
    <property type="project" value="InterPro"/>
</dbReference>
<keyword evidence="1" id="KW-0479">Metal-binding</keyword>
<dbReference type="GO" id="GO:0000981">
    <property type="term" value="F:DNA-binding transcription factor activity, RNA polymerase II-specific"/>
    <property type="evidence" value="ECO:0007669"/>
    <property type="project" value="InterPro"/>
</dbReference>
<feature type="domain" description="Zn(2)-C6 fungal-type" evidence="4">
    <location>
        <begin position="60"/>
        <end position="91"/>
    </location>
</feature>
<reference evidence="5" key="2">
    <citation type="journal article" date="2022" name="Proc. Natl. Acad. Sci. U.S.A.">
        <title>Diploid-dominant life cycles characterize the early evolution of Fungi.</title>
        <authorList>
            <person name="Amses K.R."/>
            <person name="Simmons D.R."/>
            <person name="Longcore J.E."/>
            <person name="Mondo S.J."/>
            <person name="Seto K."/>
            <person name="Jeronimo G.H."/>
            <person name="Bonds A.E."/>
            <person name="Quandt C.A."/>
            <person name="Davis W.J."/>
            <person name="Chang Y."/>
            <person name="Federici B.A."/>
            <person name="Kuo A."/>
            <person name="LaButti K."/>
            <person name="Pangilinan J."/>
            <person name="Andreopoulos W."/>
            <person name="Tritt A."/>
            <person name="Riley R."/>
            <person name="Hundley H."/>
            <person name="Johnson J."/>
            <person name="Lipzen A."/>
            <person name="Barry K."/>
            <person name="Lang B.F."/>
            <person name="Cuomo C.A."/>
            <person name="Buchler N.E."/>
            <person name="Grigoriev I.V."/>
            <person name="Spatafora J.W."/>
            <person name="Stajich J.E."/>
            <person name="James T.Y."/>
        </authorList>
    </citation>
    <scope>NUCLEOTIDE SEQUENCE</scope>
    <source>
        <strain evidence="5">AG</strain>
    </source>
</reference>
<protein>
    <recommendedName>
        <fullName evidence="4">Zn(2)-C6 fungal-type domain-containing protein</fullName>
    </recommendedName>
</protein>
<feature type="compositionally biased region" description="Low complexity" evidence="3">
    <location>
        <begin position="193"/>
        <end position="203"/>
    </location>
</feature>
<gene>
    <name evidence="5" type="ORF">K450DRAFT_229200</name>
</gene>
<proteinExistence type="predicted"/>
<dbReference type="InterPro" id="IPR001138">
    <property type="entry name" value="Zn2Cys6_DnaBD"/>
</dbReference>
<sequence length="311" mass="33778">MQQMPYYPPGYQAPSPYASSHLLQADNGLPQLAHPVGVSEPNTPSPGTAQPAKRKQVKNACTNCQKACKKCDEARPCPRCVKYGIANTCVNSTRKERKKGVKRGPYKRRQKGDGEASTPEARTPRRKNSPEQPQYDPQNMRASMPFGYPNGLNQYGQPYDAYGQYASQQYMVNPVYPGMSYPVQQMVPGADGHGQNQQGGQHQYATHSAMPHAQQHSPYNGYQGSPHQQSRPLQQVHPGDVKDEQKPHQPLTPVPSTSSSSAASSPHVNVAGVGANVSNGGDNDEEGSRLARLSQLCRAALDQSDGPTEST</sequence>
<evidence type="ECO:0000313" key="6">
    <source>
        <dbReference type="Proteomes" id="UP001206595"/>
    </source>
</evidence>
<feature type="compositionally biased region" description="Basic residues" evidence="3">
    <location>
        <begin position="95"/>
        <end position="110"/>
    </location>
</feature>
<dbReference type="SMART" id="SM00066">
    <property type="entry name" value="GAL4"/>
    <property type="match status" value="1"/>
</dbReference>
<dbReference type="AlphaFoldDB" id="A0AAD5HH16"/>
<dbReference type="InterPro" id="IPR050335">
    <property type="entry name" value="ERT1_acuK_gluconeogen_tf"/>
</dbReference>
<dbReference type="SUPFAM" id="SSF57701">
    <property type="entry name" value="Zn2/Cys6 DNA-binding domain"/>
    <property type="match status" value="1"/>
</dbReference>
<organism evidence="5 6">
    <name type="scientific">Umbelopsis ramanniana AG</name>
    <dbReference type="NCBI Taxonomy" id="1314678"/>
    <lineage>
        <taxon>Eukaryota</taxon>
        <taxon>Fungi</taxon>
        <taxon>Fungi incertae sedis</taxon>
        <taxon>Mucoromycota</taxon>
        <taxon>Mucoromycotina</taxon>
        <taxon>Umbelopsidomycetes</taxon>
        <taxon>Umbelopsidales</taxon>
        <taxon>Umbelopsidaceae</taxon>
        <taxon>Umbelopsis</taxon>
    </lineage>
</organism>
<dbReference type="CDD" id="cd00067">
    <property type="entry name" value="GAL4"/>
    <property type="match status" value="1"/>
</dbReference>
<feature type="compositionally biased region" description="Polar residues" evidence="3">
    <location>
        <begin position="214"/>
        <end position="233"/>
    </location>
</feature>
<accession>A0AAD5HH16</accession>
<feature type="region of interest" description="Disordered" evidence="3">
    <location>
        <begin position="94"/>
        <end position="151"/>
    </location>
</feature>
<evidence type="ECO:0000256" key="3">
    <source>
        <dbReference type="SAM" id="MobiDB-lite"/>
    </source>
</evidence>
<reference evidence="5" key="1">
    <citation type="submission" date="2021-06" db="EMBL/GenBank/DDBJ databases">
        <authorList>
            <consortium name="DOE Joint Genome Institute"/>
            <person name="Mondo S.J."/>
            <person name="Amses K.R."/>
            <person name="Simmons D.R."/>
            <person name="Longcore J.E."/>
            <person name="Seto K."/>
            <person name="Alves G.H."/>
            <person name="Bonds A.E."/>
            <person name="Quandt C.A."/>
            <person name="Davis W.J."/>
            <person name="Chang Y."/>
            <person name="Letcher P.M."/>
            <person name="Powell M.J."/>
            <person name="Kuo A."/>
            <person name="Labutti K."/>
            <person name="Pangilinan J."/>
            <person name="Andreopoulos W."/>
            <person name="Tritt A."/>
            <person name="Riley R."/>
            <person name="Hundley H."/>
            <person name="Johnson J."/>
            <person name="Lipzen A."/>
            <person name="Barry K."/>
            <person name="Berbee M.L."/>
            <person name="Buchler N.E."/>
            <person name="Grigoriev I.V."/>
            <person name="Spatafora J.W."/>
            <person name="Stajich J.E."/>
            <person name="James T.Y."/>
        </authorList>
    </citation>
    <scope>NUCLEOTIDE SEQUENCE</scope>
    <source>
        <strain evidence="5">AG</strain>
    </source>
</reference>
<evidence type="ECO:0000256" key="1">
    <source>
        <dbReference type="ARBA" id="ARBA00022723"/>
    </source>
</evidence>
<evidence type="ECO:0000313" key="5">
    <source>
        <dbReference type="EMBL" id="KAI8582136.1"/>
    </source>
</evidence>
<dbReference type="Proteomes" id="UP001206595">
    <property type="component" value="Unassembled WGS sequence"/>
</dbReference>
<dbReference type="GeneID" id="75912396"/>
<keyword evidence="6" id="KW-1185">Reference proteome</keyword>
<feature type="region of interest" description="Disordered" evidence="3">
    <location>
        <begin position="186"/>
        <end position="291"/>
    </location>
</feature>
<feature type="compositionally biased region" description="Low complexity" evidence="3">
    <location>
        <begin position="254"/>
        <end position="281"/>
    </location>
</feature>
<keyword evidence="2" id="KW-0539">Nucleus</keyword>
<dbReference type="PANTHER" id="PTHR47659:SF7">
    <property type="entry name" value="FUNGAL TRANSCRIPTIONAL REGULATORY PROTEIN, N-TERMINAL DOMAIN-CONTAINING PROTEIN"/>
    <property type="match status" value="1"/>
</dbReference>
<evidence type="ECO:0000259" key="4">
    <source>
        <dbReference type="PROSITE" id="PS50048"/>
    </source>
</evidence>
<comment type="caution">
    <text evidence="5">The sequence shown here is derived from an EMBL/GenBank/DDBJ whole genome shotgun (WGS) entry which is preliminary data.</text>
</comment>
<dbReference type="EMBL" id="MU620902">
    <property type="protein sequence ID" value="KAI8582136.1"/>
    <property type="molecule type" value="Genomic_DNA"/>
</dbReference>
<dbReference type="InterPro" id="IPR036864">
    <property type="entry name" value="Zn2-C6_fun-type_DNA-bd_sf"/>
</dbReference>
<dbReference type="PANTHER" id="PTHR47659">
    <property type="entry name" value="ZN(II)2CYS6 TRANSCRIPTION FACTOR (EUROFUNG)-RELATED"/>
    <property type="match status" value="1"/>
</dbReference>
<name>A0AAD5HH16_UMBRA</name>